<dbReference type="Pfam" id="PF13561">
    <property type="entry name" value="adh_short_C2"/>
    <property type="match status" value="1"/>
</dbReference>
<keyword evidence="2" id="KW-0560">Oxidoreductase</keyword>
<evidence type="ECO:0000256" key="2">
    <source>
        <dbReference type="ARBA" id="ARBA00023002"/>
    </source>
</evidence>
<proteinExistence type="predicted"/>
<dbReference type="PRINTS" id="PR00081">
    <property type="entry name" value="GDHRDH"/>
</dbReference>
<dbReference type="Proteomes" id="UP000652761">
    <property type="component" value="Unassembled WGS sequence"/>
</dbReference>
<evidence type="ECO:0000313" key="5">
    <source>
        <dbReference type="Proteomes" id="UP000652761"/>
    </source>
</evidence>
<dbReference type="Gene3D" id="3.40.50.720">
    <property type="entry name" value="NAD(P)-binding Rossmann-like Domain"/>
    <property type="match status" value="1"/>
</dbReference>
<evidence type="ECO:0000256" key="1">
    <source>
        <dbReference type="ARBA" id="ARBA00022857"/>
    </source>
</evidence>
<dbReference type="FunFam" id="3.40.50.720:FF:000084">
    <property type="entry name" value="Short-chain dehydrogenase reductase"/>
    <property type="match status" value="1"/>
</dbReference>
<reference evidence="4" key="1">
    <citation type="submission" date="2017-07" db="EMBL/GenBank/DDBJ databases">
        <title>Taro Niue Genome Assembly and Annotation.</title>
        <authorList>
            <person name="Atibalentja N."/>
            <person name="Keating K."/>
            <person name="Fields C.J."/>
        </authorList>
    </citation>
    <scope>NUCLEOTIDE SEQUENCE</scope>
    <source>
        <strain evidence="4">Niue_2</strain>
        <tissue evidence="4">Leaf</tissue>
    </source>
</reference>
<dbReference type="PANTHER" id="PTHR42898">
    <property type="entry name" value="TROPINONE REDUCTASE"/>
    <property type="match status" value="1"/>
</dbReference>
<dbReference type="InterPro" id="IPR002347">
    <property type="entry name" value="SDR_fam"/>
</dbReference>
<dbReference type="SUPFAM" id="SSF51735">
    <property type="entry name" value="NAD(P)-binding Rossmann-fold domains"/>
    <property type="match status" value="1"/>
</dbReference>
<protein>
    <recommendedName>
        <fullName evidence="3">Ketoreductase domain-containing protein</fullName>
    </recommendedName>
</protein>
<feature type="domain" description="Ketoreductase" evidence="3">
    <location>
        <begin position="22"/>
        <end position="202"/>
    </location>
</feature>
<dbReference type="OrthoDB" id="417891at2759"/>
<dbReference type="InterPro" id="IPR045000">
    <property type="entry name" value="TR"/>
</dbReference>
<keyword evidence="5" id="KW-1185">Reference proteome</keyword>
<dbReference type="PRINTS" id="PR00080">
    <property type="entry name" value="SDRFAMILY"/>
</dbReference>
<gene>
    <name evidence="4" type="ORF">Taro_052916</name>
</gene>
<dbReference type="SMART" id="SM00822">
    <property type="entry name" value="PKS_KR"/>
    <property type="match status" value="1"/>
</dbReference>
<organism evidence="4 5">
    <name type="scientific">Colocasia esculenta</name>
    <name type="common">Wild taro</name>
    <name type="synonym">Arum esculentum</name>
    <dbReference type="NCBI Taxonomy" id="4460"/>
    <lineage>
        <taxon>Eukaryota</taxon>
        <taxon>Viridiplantae</taxon>
        <taxon>Streptophyta</taxon>
        <taxon>Embryophyta</taxon>
        <taxon>Tracheophyta</taxon>
        <taxon>Spermatophyta</taxon>
        <taxon>Magnoliopsida</taxon>
        <taxon>Liliopsida</taxon>
        <taxon>Araceae</taxon>
        <taxon>Aroideae</taxon>
        <taxon>Colocasieae</taxon>
        <taxon>Colocasia</taxon>
    </lineage>
</organism>
<sequence>MQGAQVISGGQGTDPRWSLRGATALVTGGSKGIGLAIVEELAKLGASVYTCSRNEADLAQCLESWQAMGLAVTASACDISSRRERESLMEKVASAFDGKLNILVNNVGTIMVKPTVDYTPEEFYQITVTNFDSAFHLCQLAHPFLKASGAGNVVFISSIAGLAHADVGSVYAANKGAMNQLTRSLACEWATDNIRVNSVAPGLIKTPLGDELGKAFAAKVVRRTPLRRPGHPQEVSSTVAFLCLPAASYITGQIITVDGGVTVNCVSKFD</sequence>
<dbReference type="InterPro" id="IPR036291">
    <property type="entry name" value="NAD(P)-bd_dom_sf"/>
</dbReference>
<evidence type="ECO:0000259" key="3">
    <source>
        <dbReference type="SMART" id="SM00822"/>
    </source>
</evidence>
<evidence type="ECO:0000313" key="4">
    <source>
        <dbReference type="EMBL" id="MQM19903.1"/>
    </source>
</evidence>
<dbReference type="InterPro" id="IPR057326">
    <property type="entry name" value="KR_dom"/>
</dbReference>
<dbReference type="PANTHER" id="PTHR42898:SF6">
    <property type="entry name" value="NADP-DEPENDENT MANNITOL DEHYDROGENASE"/>
    <property type="match status" value="1"/>
</dbReference>
<dbReference type="AlphaFoldDB" id="A0A843XL30"/>
<comment type="caution">
    <text evidence="4">The sequence shown here is derived from an EMBL/GenBank/DDBJ whole genome shotgun (WGS) entry which is preliminary data.</text>
</comment>
<keyword evidence="1" id="KW-0521">NADP</keyword>
<name>A0A843XL30_COLES</name>
<dbReference type="EMBL" id="NMUH01009311">
    <property type="protein sequence ID" value="MQM19903.1"/>
    <property type="molecule type" value="Genomic_DNA"/>
</dbReference>
<dbReference type="GO" id="GO:0016491">
    <property type="term" value="F:oxidoreductase activity"/>
    <property type="evidence" value="ECO:0007669"/>
    <property type="project" value="UniProtKB-KW"/>
</dbReference>
<accession>A0A843XL30</accession>